<protein>
    <recommendedName>
        <fullName evidence="4">Probable multidrug resistance protein NorM</fullName>
    </recommendedName>
    <alternativeName>
        <fullName evidence="12">Multidrug-efflux transporter</fullName>
    </alternativeName>
</protein>
<evidence type="ECO:0000256" key="7">
    <source>
        <dbReference type="ARBA" id="ARBA00022475"/>
    </source>
</evidence>
<dbReference type="Proteomes" id="UP000654279">
    <property type="component" value="Unassembled WGS sequence"/>
</dbReference>
<evidence type="ECO:0000313" key="14">
    <source>
        <dbReference type="EMBL" id="MBC8528377.1"/>
    </source>
</evidence>
<evidence type="ECO:0000256" key="2">
    <source>
        <dbReference type="ARBA" id="ARBA00004651"/>
    </source>
</evidence>
<evidence type="ECO:0000256" key="8">
    <source>
        <dbReference type="ARBA" id="ARBA00022692"/>
    </source>
</evidence>
<name>A0A926HI40_9FIRM</name>
<feature type="transmembrane region" description="Helical" evidence="13">
    <location>
        <begin position="214"/>
        <end position="236"/>
    </location>
</feature>
<dbReference type="GO" id="GO:0005886">
    <property type="term" value="C:plasma membrane"/>
    <property type="evidence" value="ECO:0007669"/>
    <property type="project" value="UniProtKB-SubCell"/>
</dbReference>
<dbReference type="NCBIfam" id="TIGR00797">
    <property type="entry name" value="matE"/>
    <property type="match status" value="1"/>
</dbReference>
<keyword evidence="9 13" id="KW-1133">Transmembrane helix</keyword>
<sequence length="468" mass="50484">MPTVISRLFSVESLIKPDRRLGPLPGTKDAYRELLHIALPSVAEMLMVSLVGSIDTMMVGRLGPEAIAAVGLTTQPRMLLLAVFMALNTGVTAIVARRKGEGRREQAQLTLRNASVLILIIAAILMIPSIWAAQPLMLLAGAQADTLADATVYFQILALVLPINALTMAICAAQRGIGNTRITMVVNIVANLVNVVFNFFLIEGNWGFPRLGVAGAAIATAIGFTVGLVLSILSIAHRDSFLHLKLRASWRLHPDILRSIVNVGGNAALEQVAMRIGFFVFARIVADLGTIAFATHQICMQFLNITFTFADGIGVAGTSLVGQYLGKKRPDLSVVFGKISQRIAMIVSLALLSVLIILREPLVAIFNTDPEILALGSQIMIVVALFQPFQTSSVVISGCLRGAGDTRYVARIMLMCVTGIRPLASVLMVYVFHAGLLGAWLSSLLDMSIRVVCVYTRFASCKWFDIEV</sequence>
<evidence type="ECO:0000256" key="5">
    <source>
        <dbReference type="ARBA" id="ARBA00022448"/>
    </source>
</evidence>
<dbReference type="GO" id="GO:0015297">
    <property type="term" value="F:antiporter activity"/>
    <property type="evidence" value="ECO:0007669"/>
    <property type="project" value="UniProtKB-KW"/>
</dbReference>
<dbReference type="PANTHER" id="PTHR43298">
    <property type="entry name" value="MULTIDRUG RESISTANCE PROTEIN NORM-RELATED"/>
    <property type="match status" value="1"/>
</dbReference>
<evidence type="ECO:0000313" key="15">
    <source>
        <dbReference type="Proteomes" id="UP000654279"/>
    </source>
</evidence>
<evidence type="ECO:0000256" key="11">
    <source>
        <dbReference type="ARBA" id="ARBA00023136"/>
    </source>
</evidence>
<feature type="transmembrane region" description="Helical" evidence="13">
    <location>
        <begin position="116"/>
        <end position="140"/>
    </location>
</feature>
<evidence type="ECO:0000256" key="1">
    <source>
        <dbReference type="ARBA" id="ARBA00003408"/>
    </source>
</evidence>
<dbReference type="EMBL" id="JACRSO010000001">
    <property type="protein sequence ID" value="MBC8528377.1"/>
    <property type="molecule type" value="Genomic_DNA"/>
</dbReference>
<dbReference type="RefSeq" id="WP_147518925.1">
    <property type="nucleotide sequence ID" value="NZ_JACRSO010000001.1"/>
</dbReference>
<evidence type="ECO:0000256" key="12">
    <source>
        <dbReference type="ARBA" id="ARBA00031636"/>
    </source>
</evidence>
<feature type="transmembrane region" description="Helical" evidence="13">
    <location>
        <begin position="152"/>
        <end position="172"/>
    </location>
</feature>
<dbReference type="PIRSF" id="PIRSF006603">
    <property type="entry name" value="DinF"/>
    <property type="match status" value="1"/>
</dbReference>
<evidence type="ECO:0000256" key="13">
    <source>
        <dbReference type="SAM" id="Phobius"/>
    </source>
</evidence>
<feature type="transmembrane region" description="Helical" evidence="13">
    <location>
        <begin position="34"/>
        <end position="54"/>
    </location>
</feature>
<feature type="transmembrane region" description="Helical" evidence="13">
    <location>
        <begin position="184"/>
        <end position="202"/>
    </location>
</feature>
<dbReference type="GO" id="GO:0042910">
    <property type="term" value="F:xenobiotic transmembrane transporter activity"/>
    <property type="evidence" value="ECO:0007669"/>
    <property type="project" value="InterPro"/>
</dbReference>
<evidence type="ECO:0000256" key="10">
    <source>
        <dbReference type="ARBA" id="ARBA00023065"/>
    </source>
</evidence>
<keyword evidence="10" id="KW-0406">Ion transport</keyword>
<evidence type="ECO:0000256" key="9">
    <source>
        <dbReference type="ARBA" id="ARBA00022989"/>
    </source>
</evidence>
<feature type="transmembrane region" description="Helical" evidence="13">
    <location>
        <begin position="276"/>
        <end position="296"/>
    </location>
</feature>
<reference evidence="14" key="1">
    <citation type="submission" date="2020-08" db="EMBL/GenBank/DDBJ databases">
        <title>Genome public.</title>
        <authorList>
            <person name="Liu C."/>
            <person name="Sun Q."/>
        </authorList>
    </citation>
    <scope>NUCLEOTIDE SEQUENCE</scope>
    <source>
        <strain evidence="14">NSJ-44</strain>
    </source>
</reference>
<evidence type="ECO:0000256" key="4">
    <source>
        <dbReference type="ARBA" id="ARBA00020268"/>
    </source>
</evidence>
<dbReference type="Pfam" id="PF01554">
    <property type="entry name" value="MatE"/>
    <property type="match status" value="2"/>
</dbReference>
<dbReference type="GO" id="GO:0006811">
    <property type="term" value="P:monoatomic ion transport"/>
    <property type="evidence" value="ECO:0007669"/>
    <property type="project" value="UniProtKB-KW"/>
</dbReference>
<gene>
    <name evidence="14" type="ORF">H8699_02850</name>
</gene>
<comment type="caution">
    <text evidence="14">The sequence shown here is derived from an EMBL/GenBank/DDBJ whole genome shotgun (WGS) entry which is preliminary data.</text>
</comment>
<proteinExistence type="inferred from homology"/>
<feature type="transmembrane region" description="Helical" evidence="13">
    <location>
        <begin position="302"/>
        <end position="322"/>
    </location>
</feature>
<keyword evidence="15" id="KW-1185">Reference proteome</keyword>
<keyword evidence="11 13" id="KW-0472">Membrane</keyword>
<dbReference type="InterPro" id="IPR050222">
    <property type="entry name" value="MATE_MdtK"/>
</dbReference>
<dbReference type="InterPro" id="IPR048279">
    <property type="entry name" value="MdtK-like"/>
</dbReference>
<evidence type="ECO:0000256" key="3">
    <source>
        <dbReference type="ARBA" id="ARBA00010199"/>
    </source>
</evidence>
<dbReference type="InterPro" id="IPR002528">
    <property type="entry name" value="MATE_fam"/>
</dbReference>
<feature type="transmembrane region" description="Helical" evidence="13">
    <location>
        <begin position="343"/>
        <end position="366"/>
    </location>
</feature>
<feature type="transmembrane region" description="Helical" evidence="13">
    <location>
        <begin position="78"/>
        <end position="96"/>
    </location>
</feature>
<organism evidence="14 15">
    <name type="scientific">Luoshenia tenuis</name>
    <dbReference type="NCBI Taxonomy" id="2763654"/>
    <lineage>
        <taxon>Bacteria</taxon>
        <taxon>Bacillati</taxon>
        <taxon>Bacillota</taxon>
        <taxon>Clostridia</taxon>
        <taxon>Christensenellales</taxon>
        <taxon>Christensenellaceae</taxon>
        <taxon>Luoshenia</taxon>
    </lineage>
</organism>
<evidence type="ECO:0000256" key="6">
    <source>
        <dbReference type="ARBA" id="ARBA00022449"/>
    </source>
</evidence>
<dbReference type="PANTHER" id="PTHR43298:SF2">
    <property type="entry name" value="FMN_FAD EXPORTER YEEO-RELATED"/>
    <property type="match status" value="1"/>
</dbReference>
<dbReference type="AlphaFoldDB" id="A0A926HI40"/>
<keyword evidence="7" id="KW-1003">Cell membrane</keyword>
<keyword evidence="5" id="KW-0813">Transport</keyword>
<comment type="subcellular location">
    <subcellularLocation>
        <location evidence="2">Cell membrane</location>
        <topology evidence="2">Multi-pass membrane protein</topology>
    </subcellularLocation>
</comment>
<keyword evidence="8 13" id="KW-0812">Transmembrane</keyword>
<accession>A0A926HI40</accession>
<keyword evidence="6" id="KW-0050">Antiport</keyword>
<dbReference type="CDD" id="cd13137">
    <property type="entry name" value="MATE_NorM_like"/>
    <property type="match status" value="1"/>
</dbReference>
<comment type="function">
    <text evidence="1">Multidrug efflux pump.</text>
</comment>
<comment type="similarity">
    <text evidence="3">Belongs to the multi antimicrobial extrusion (MATE) (TC 2.A.66.1) family.</text>
</comment>
<feature type="transmembrane region" description="Helical" evidence="13">
    <location>
        <begin position="372"/>
        <end position="396"/>
    </location>
</feature>